<evidence type="ECO:0000313" key="2">
    <source>
        <dbReference type="EMBL" id="CRZ34625.1"/>
    </source>
</evidence>
<dbReference type="InterPro" id="IPR014238">
    <property type="entry name" value="Spore_YlmC/YmxH"/>
</dbReference>
<keyword evidence="3" id="KW-1185">Reference proteome</keyword>
<sequence length="85" mass="9616">MRISDLREKEVINCRDCKRLGYVCDIEFDICTGCITHIIVPGPCKIFGILGRDQEYVISCCHIKQIGPDIILVDVDAEKCLVKCE</sequence>
<organism evidence="2 3">
    <name type="scientific">Herbinix hemicellulosilytica</name>
    <dbReference type="NCBI Taxonomy" id="1564487"/>
    <lineage>
        <taxon>Bacteria</taxon>
        <taxon>Bacillati</taxon>
        <taxon>Bacillota</taxon>
        <taxon>Clostridia</taxon>
        <taxon>Lachnospirales</taxon>
        <taxon>Lachnospiraceae</taxon>
        <taxon>Herbinix</taxon>
    </lineage>
</organism>
<feature type="domain" description="PRC-barrel" evidence="1">
    <location>
        <begin position="1"/>
        <end position="78"/>
    </location>
</feature>
<dbReference type="Pfam" id="PF05239">
    <property type="entry name" value="PRC"/>
    <property type="match status" value="1"/>
</dbReference>
<gene>
    <name evidence="2" type="ORF">HHT355_1424</name>
</gene>
<dbReference type="PANTHER" id="PTHR40061:SF1">
    <property type="entry name" value="SPORULATION PROTEIN YLMC-RELATED"/>
    <property type="match status" value="1"/>
</dbReference>
<dbReference type="SUPFAM" id="SSF50346">
    <property type="entry name" value="PRC-barrel domain"/>
    <property type="match status" value="1"/>
</dbReference>
<evidence type="ECO:0000259" key="1">
    <source>
        <dbReference type="Pfam" id="PF05239"/>
    </source>
</evidence>
<dbReference type="PANTHER" id="PTHR40061">
    <property type="entry name" value="SPORULATION PROTEIN YLMC-RELATED"/>
    <property type="match status" value="1"/>
</dbReference>
<dbReference type="OrthoDB" id="6024937at2"/>
<name>A0A0H5SHS2_HERHM</name>
<dbReference type="AlphaFoldDB" id="A0A0H5SHS2"/>
<dbReference type="RefSeq" id="WP_103202714.1">
    <property type="nucleotide sequence ID" value="NZ_CVTD020000015.1"/>
</dbReference>
<evidence type="ECO:0000313" key="3">
    <source>
        <dbReference type="Proteomes" id="UP000236497"/>
    </source>
</evidence>
<accession>A0A0H5SHS2</accession>
<reference evidence="2 3" key="1">
    <citation type="submission" date="2015-06" db="EMBL/GenBank/DDBJ databases">
        <authorList>
            <person name="Wibberg Daniel"/>
        </authorList>
    </citation>
    <scope>NUCLEOTIDE SEQUENCE [LARGE SCALE GENOMIC DNA]</scope>
    <source>
        <strain evidence="2 3">T3/55T</strain>
    </source>
</reference>
<dbReference type="InterPro" id="IPR027275">
    <property type="entry name" value="PRC-brl_dom"/>
</dbReference>
<proteinExistence type="predicted"/>
<dbReference type="InterPro" id="IPR011033">
    <property type="entry name" value="PRC_barrel-like_sf"/>
</dbReference>
<protein>
    <recommendedName>
        <fullName evidence="1">PRC-barrel domain-containing protein</fullName>
    </recommendedName>
</protein>
<dbReference type="Gene3D" id="2.30.30.240">
    <property type="entry name" value="PRC-barrel domain"/>
    <property type="match status" value="1"/>
</dbReference>
<dbReference type="Proteomes" id="UP000236497">
    <property type="component" value="Unassembled WGS sequence"/>
</dbReference>
<dbReference type="NCBIfam" id="TIGR02888">
    <property type="entry name" value="spore_YlmC_YmxH"/>
    <property type="match status" value="1"/>
</dbReference>
<dbReference type="EMBL" id="CVTD020000015">
    <property type="protein sequence ID" value="CRZ34625.1"/>
    <property type="molecule type" value="Genomic_DNA"/>
</dbReference>